<comment type="caution">
    <text evidence="1">The sequence shown here is derived from an EMBL/GenBank/DDBJ whole genome shotgun (WGS) entry which is preliminary data.</text>
</comment>
<organism evidence="1 2">
    <name type="scientific">Pseudobacter ginsenosidimutans</name>
    <dbReference type="NCBI Taxonomy" id="661488"/>
    <lineage>
        <taxon>Bacteria</taxon>
        <taxon>Pseudomonadati</taxon>
        <taxon>Bacteroidota</taxon>
        <taxon>Chitinophagia</taxon>
        <taxon>Chitinophagales</taxon>
        <taxon>Chitinophagaceae</taxon>
        <taxon>Pseudobacter</taxon>
    </lineage>
</organism>
<dbReference type="RefSeq" id="WP_158644119.1">
    <property type="nucleotide sequence ID" value="NZ_CP042431.1"/>
</dbReference>
<dbReference type="EMBL" id="SGXA01000001">
    <property type="protein sequence ID" value="RZS76399.1"/>
    <property type="molecule type" value="Genomic_DNA"/>
</dbReference>
<reference evidence="1 2" key="1">
    <citation type="submission" date="2019-02" db="EMBL/GenBank/DDBJ databases">
        <title>Genomic Encyclopedia of Type Strains, Phase IV (KMG-IV): sequencing the most valuable type-strain genomes for metagenomic binning, comparative biology and taxonomic classification.</title>
        <authorList>
            <person name="Goeker M."/>
        </authorList>
    </citation>
    <scope>NUCLEOTIDE SEQUENCE [LARGE SCALE GENOMIC DNA]</scope>
    <source>
        <strain evidence="1 2">DSM 18116</strain>
    </source>
</reference>
<accession>A0A4Q7N5S9</accession>
<protein>
    <submittedName>
        <fullName evidence="1">Uncharacterized protein DUF4270</fullName>
    </submittedName>
</protein>
<sequence>MNRKIFASAITVLTGIFVYSSCTKVDSTDLGNDLIPVVDNVHTFETVLDVVTDNFLYPDTTRTNGGDLHALGLIGNDPEFGATSANMYTAFTYGSQKVHPFVNKDSVVIDSVVLSLGYVTAYGDTNSVQTVEVSQIDNSTPGNFNDTFTYKLNHPPFPEMGGVRGTKTYAIKDLNDSLMYVNNGKDTIKSNNQLRIRLDNAFANQFVTGDTTNMYINDSSFRSNFRGLAIKMSAGSPTKAGISYFNLQAENTRLTVYCRVTVNGQVDTISPYFPANPVYTANLIKKTPANNYLAYLNNGNPDDDKVYLQSSPGSFASIKIKGLDTFQAKNRVIHRAELIMERIALPSNDTYGPVPLLFLNAVNEVGDSSITIRSDFTYTGDGSNNYDVAGFGGMFQTNRYVFNLTRYMQTGVSKGYRLYKTLQVYAPFYTKPYLEQPNGTIVALPPGVQPYNVNSPVGYGRVVLGGGSHPTQKMRVRIIYSKI</sequence>
<evidence type="ECO:0000313" key="2">
    <source>
        <dbReference type="Proteomes" id="UP000293874"/>
    </source>
</evidence>
<keyword evidence="2" id="KW-1185">Reference proteome</keyword>
<gene>
    <name evidence="1" type="ORF">EV199_2283</name>
</gene>
<dbReference type="Pfam" id="PF14092">
    <property type="entry name" value="DUF4270"/>
    <property type="match status" value="1"/>
</dbReference>
<dbReference type="AlphaFoldDB" id="A0A4Q7N5S9"/>
<dbReference type="InterPro" id="IPR025366">
    <property type="entry name" value="DUF4270"/>
</dbReference>
<dbReference type="Proteomes" id="UP000293874">
    <property type="component" value="Unassembled WGS sequence"/>
</dbReference>
<proteinExistence type="predicted"/>
<name>A0A4Q7N5S9_9BACT</name>
<dbReference type="OrthoDB" id="1466062at2"/>
<evidence type="ECO:0000313" key="1">
    <source>
        <dbReference type="EMBL" id="RZS76399.1"/>
    </source>
</evidence>